<dbReference type="OrthoDB" id="315417at2"/>
<dbReference type="PROSITE" id="PS00452">
    <property type="entry name" value="GUANYLATE_CYCLASE_1"/>
    <property type="match status" value="1"/>
</dbReference>
<dbReference type="Proteomes" id="UP000449969">
    <property type="component" value="Unassembled WGS sequence"/>
</dbReference>
<dbReference type="Gene3D" id="3.30.70.1230">
    <property type="entry name" value="Nucleotide cyclase"/>
    <property type="match status" value="1"/>
</dbReference>
<dbReference type="GO" id="GO:0016020">
    <property type="term" value="C:membrane"/>
    <property type="evidence" value="ECO:0007669"/>
    <property type="project" value="UniProtKB-SubCell"/>
</dbReference>
<evidence type="ECO:0000256" key="6">
    <source>
        <dbReference type="ARBA" id="ARBA00023239"/>
    </source>
</evidence>
<evidence type="ECO:0000256" key="2">
    <source>
        <dbReference type="ARBA" id="ARBA00022692"/>
    </source>
</evidence>
<comment type="caution">
    <text evidence="9">The sequence shown here is derived from an EMBL/GenBank/DDBJ whole genome shotgun (WGS) entry which is preliminary data.</text>
</comment>
<proteinExistence type="inferred from homology"/>
<dbReference type="GO" id="GO:0004016">
    <property type="term" value="F:adenylate cyclase activity"/>
    <property type="evidence" value="ECO:0007669"/>
    <property type="project" value="UniProtKB-ARBA"/>
</dbReference>
<keyword evidence="4" id="KW-1133">Transmembrane helix</keyword>
<keyword evidence="10" id="KW-1185">Reference proteome</keyword>
<evidence type="ECO:0000256" key="1">
    <source>
        <dbReference type="ARBA" id="ARBA00004370"/>
    </source>
</evidence>
<evidence type="ECO:0000256" key="4">
    <source>
        <dbReference type="ARBA" id="ARBA00022989"/>
    </source>
</evidence>
<gene>
    <name evidence="9" type="ORF">GPL20_26800</name>
</gene>
<sequence length="454" mass="50585">MNGWCTRLSSRKRDARFRISSAETSMPSPAPANESERLAALRALEIIDSAPEAAYDEITELAAQLCGCPVSYISFIDDDRRWLKARYGLPADVTDAPRESAVCTTTICGTELLVIPDLKQDPRFQNSPMVARRPSCRFYCGMPLITDEGYALGTLCVMDFEPRELSFEQTEALRMLSHQVLAQLELRRKLLEYGQTIRELEQARLEAAAERARAESLLRNVLPAPIADELRRSGRVQPRYTRSATILFADIQGFTLLAERTEPARLINLLDAYFSALDEIGARYGLEKVKTMGDAYMAVAGVLSPDRRHSIDVCLAALEMRAKLDRLKAQYEAVGEHGPQLRIGIHTGPVISGVVGLRRMTFDIWGDAVNTAWFMEAFGVAGRINVSETVAGHVHGLFALEPRGPIEAKHERAHEMFFLNGLKTEYSRNGDGHLPNDQFLAEYLRIGGSRLALN</sequence>
<dbReference type="SMART" id="SM00065">
    <property type="entry name" value="GAF"/>
    <property type="match status" value="1"/>
</dbReference>
<dbReference type="InterPro" id="IPR018297">
    <property type="entry name" value="A/G_cyclase_CS"/>
</dbReference>
<dbReference type="EMBL" id="WQNE01000026">
    <property type="protein sequence ID" value="MVT76607.1"/>
    <property type="molecule type" value="Genomic_DNA"/>
</dbReference>
<keyword evidence="5" id="KW-0472">Membrane</keyword>
<evidence type="ECO:0000313" key="10">
    <source>
        <dbReference type="Proteomes" id="UP000449969"/>
    </source>
</evidence>
<reference evidence="9 10" key="1">
    <citation type="submission" date="2019-12" db="EMBL/GenBank/DDBJ databases">
        <title>Draft genome sequences Bradyrhizobium cajani AMBPC1010, Bradyrhizobium pachyrhizi AMBPC1040 and Bradyrhizobium yuanmingense ALSPC3051, three plant growth promoting strains isolated from nodules of Cajanus cajan L. in Dominican Republic.</title>
        <authorList>
            <person name="Flores-Felix J.D."/>
            <person name="Araujo J."/>
            <person name="Diaz-Alcantara C."/>
            <person name="Gonzalez-Andres F."/>
            <person name="Velazquez E."/>
        </authorList>
    </citation>
    <scope>NUCLEOTIDE SEQUENCE [LARGE SCALE GENOMIC DNA]</scope>
    <source>
        <strain evidence="9 10">1010</strain>
    </source>
</reference>
<keyword evidence="2" id="KW-0812">Transmembrane</keyword>
<dbReference type="Gene3D" id="3.30.450.40">
    <property type="match status" value="1"/>
</dbReference>
<dbReference type="GO" id="GO:0009190">
    <property type="term" value="P:cyclic nucleotide biosynthetic process"/>
    <property type="evidence" value="ECO:0007669"/>
    <property type="project" value="InterPro"/>
</dbReference>
<evidence type="ECO:0000256" key="5">
    <source>
        <dbReference type="ARBA" id="ARBA00023136"/>
    </source>
</evidence>
<accession>A0A844TBY1</accession>
<evidence type="ECO:0000259" key="8">
    <source>
        <dbReference type="PROSITE" id="PS50125"/>
    </source>
</evidence>
<feature type="domain" description="Guanylate cyclase" evidence="8">
    <location>
        <begin position="245"/>
        <end position="376"/>
    </location>
</feature>
<dbReference type="GO" id="GO:0035556">
    <property type="term" value="P:intracellular signal transduction"/>
    <property type="evidence" value="ECO:0007669"/>
    <property type="project" value="InterPro"/>
</dbReference>
<dbReference type="PROSITE" id="PS50125">
    <property type="entry name" value="GUANYLATE_CYCLASE_2"/>
    <property type="match status" value="1"/>
</dbReference>
<dbReference type="InterPro" id="IPR001054">
    <property type="entry name" value="A/G_cyclase"/>
</dbReference>
<dbReference type="InterPro" id="IPR003018">
    <property type="entry name" value="GAF"/>
</dbReference>
<name>A0A844TBY1_9BRAD</name>
<comment type="similarity">
    <text evidence="7">Belongs to the adenylyl cyclase class-4/guanylyl cyclase family.</text>
</comment>
<dbReference type="GO" id="GO:0000166">
    <property type="term" value="F:nucleotide binding"/>
    <property type="evidence" value="ECO:0007669"/>
    <property type="project" value="UniProtKB-KW"/>
</dbReference>
<dbReference type="PANTHER" id="PTHR11920">
    <property type="entry name" value="GUANYLYL CYCLASE"/>
    <property type="match status" value="1"/>
</dbReference>
<evidence type="ECO:0000256" key="7">
    <source>
        <dbReference type="RuleBase" id="RU000405"/>
    </source>
</evidence>
<dbReference type="SUPFAM" id="SSF55073">
    <property type="entry name" value="Nucleotide cyclase"/>
    <property type="match status" value="1"/>
</dbReference>
<dbReference type="InterPro" id="IPR050401">
    <property type="entry name" value="Cyclic_nucleotide_synthase"/>
</dbReference>
<evidence type="ECO:0000313" key="9">
    <source>
        <dbReference type="EMBL" id="MVT76607.1"/>
    </source>
</evidence>
<comment type="subcellular location">
    <subcellularLocation>
        <location evidence="1">Membrane</location>
    </subcellularLocation>
</comment>
<dbReference type="AlphaFoldDB" id="A0A844TBY1"/>
<dbReference type="Pfam" id="PF01590">
    <property type="entry name" value="GAF"/>
    <property type="match status" value="1"/>
</dbReference>
<dbReference type="InterPro" id="IPR029016">
    <property type="entry name" value="GAF-like_dom_sf"/>
</dbReference>
<keyword evidence="3" id="KW-0547">Nucleotide-binding</keyword>
<dbReference type="InterPro" id="IPR029787">
    <property type="entry name" value="Nucleotide_cyclase"/>
</dbReference>
<organism evidence="9 10">
    <name type="scientific">Bradyrhizobium cajani</name>
    <dbReference type="NCBI Taxonomy" id="1928661"/>
    <lineage>
        <taxon>Bacteria</taxon>
        <taxon>Pseudomonadati</taxon>
        <taxon>Pseudomonadota</taxon>
        <taxon>Alphaproteobacteria</taxon>
        <taxon>Hyphomicrobiales</taxon>
        <taxon>Nitrobacteraceae</taxon>
        <taxon>Bradyrhizobium</taxon>
    </lineage>
</organism>
<dbReference type="SUPFAM" id="SSF55781">
    <property type="entry name" value="GAF domain-like"/>
    <property type="match status" value="1"/>
</dbReference>
<dbReference type="SMART" id="SM00044">
    <property type="entry name" value="CYCc"/>
    <property type="match status" value="1"/>
</dbReference>
<dbReference type="PANTHER" id="PTHR11920:SF335">
    <property type="entry name" value="GUANYLATE CYCLASE"/>
    <property type="match status" value="1"/>
</dbReference>
<dbReference type="CDD" id="cd07302">
    <property type="entry name" value="CHD"/>
    <property type="match status" value="1"/>
</dbReference>
<evidence type="ECO:0000256" key="3">
    <source>
        <dbReference type="ARBA" id="ARBA00022741"/>
    </source>
</evidence>
<protein>
    <submittedName>
        <fullName evidence="9">GAF domain-containing protein</fullName>
    </submittedName>
</protein>
<dbReference type="Pfam" id="PF00211">
    <property type="entry name" value="Guanylate_cyc"/>
    <property type="match status" value="1"/>
</dbReference>
<keyword evidence="6 7" id="KW-0456">Lyase</keyword>